<evidence type="ECO:0000256" key="1">
    <source>
        <dbReference type="ARBA" id="ARBA00022679"/>
    </source>
</evidence>
<gene>
    <name evidence="4" type="ORF">E3T61_16485</name>
</gene>
<dbReference type="GO" id="GO:0016747">
    <property type="term" value="F:acyltransferase activity, transferring groups other than amino-acyl groups"/>
    <property type="evidence" value="ECO:0007669"/>
    <property type="project" value="InterPro"/>
</dbReference>
<proteinExistence type="predicted"/>
<evidence type="ECO:0000313" key="4">
    <source>
        <dbReference type="EMBL" id="TFD85734.1"/>
    </source>
</evidence>
<evidence type="ECO:0000313" key="5">
    <source>
        <dbReference type="Proteomes" id="UP000298468"/>
    </source>
</evidence>
<dbReference type="InterPro" id="IPR050832">
    <property type="entry name" value="Bact_Acetyltransf"/>
</dbReference>
<organism evidence="4 5">
    <name type="scientific">Cryobacterium lactosi</name>
    <dbReference type="NCBI Taxonomy" id="1259202"/>
    <lineage>
        <taxon>Bacteria</taxon>
        <taxon>Bacillati</taxon>
        <taxon>Actinomycetota</taxon>
        <taxon>Actinomycetes</taxon>
        <taxon>Micrococcales</taxon>
        <taxon>Microbacteriaceae</taxon>
        <taxon>Cryobacterium</taxon>
    </lineage>
</organism>
<feature type="domain" description="N-acetyltransferase" evidence="3">
    <location>
        <begin position="26"/>
        <end position="170"/>
    </location>
</feature>
<keyword evidence="5" id="KW-1185">Reference proteome</keyword>
<dbReference type="SUPFAM" id="SSF55729">
    <property type="entry name" value="Acyl-CoA N-acyltransferases (Nat)"/>
    <property type="match status" value="1"/>
</dbReference>
<dbReference type="AlphaFoldDB" id="A0A4R9BJ55"/>
<keyword evidence="2" id="KW-0012">Acyltransferase</keyword>
<dbReference type="InterPro" id="IPR000182">
    <property type="entry name" value="GNAT_dom"/>
</dbReference>
<dbReference type="EMBL" id="SOHM01000034">
    <property type="protein sequence ID" value="TFD85734.1"/>
    <property type="molecule type" value="Genomic_DNA"/>
</dbReference>
<dbReference type="PANTHER" id="PTHR43877">
    <property type="entry name" value="AMINOALKYLPHOSPHONATE N-ACETYLTRANSFERASE-RELATED-RELATED"/>
    <property type="match status" value="1"/>
</dbReference>
<dbReference type="RefSeq" id="WP_134641949.1">
    <property type="nucleotide sequence ID" value="NZ_SOHM01000034.1"/>
</dbReference>
<protein>
    <submittedName>
        <fullName evidence="4">GNAT family N-acetyltransferase</fullName>
    </submittedName>
</protein>
<evidence type="ECO:0000256" key="2">
    <source>
        <dbReference type="ARBA" id="ARBA00023315"/>
    </source>
</evidence>
<dbReference type="OrthoDB" id="70840at2"/>
<dbReference type="Proteomes" id="UP000298468">
    <property type="component" value="Unassembled WGS sequence"/>
</dbReference>
<dbReference type="CDD" id="cd04301">
    <property type="entry name" value="NAT_SF"/>
    <property type="match status" value="1"/>
</dbReference>
<dbReference type="InterPro" id="IPR016181">
    <property type="entry name" value="Acyl_CoA_acyltransferase"/>
</dbReference>
<keyword evidence="1 4" id="KW-0808">Transferase</keyword>
<dbReference type="PROSITE" id="PS51186">
    <property type="entry name" value="GNAT"/>
    <property type="match status" value="1"/>
</dbReference>
<evidence type="ECO:0000259" key="3">
    <source>
        <dbReference type="PROSITE" id="PS51186"/>
    </source>
</evidence>
<reference evidence="4 5" key="1">
    <citation type="submission" date="2019-03" db="EMBL/GenBank/DDBJ databases">
        <title>Genomics of glacier-inhabiting Cryobacterium strains.</title>
        <authorList>
            <person name="Liu Q."/>
            <person name="Xin Y.-H."/>
        </authorList>
    </citation>
    <scope>NUCLEOTIDE SEQUENCE [LARGE SCALE GENOMIC DNA]</scope>
    <source>
        <strain evidence="4 5">Sr59</strain>
    </source>
</reference>
<dbReference type="PANTHER" id="PTHR43877:SF2">
    <property type="entry name" value="AMINOALKYLPHOSPHONATE N-ACETYLTRANSFERASE-RELATED"/>
    <property type="match status" value="1"/>
</dbReference>
<dbReference type="Gene3D" id="3.40.630.30">
    <property type="match status" value="1"/>
</dbReference>
<accession>A0A4R9BJ55</accession>
<comment type="caution">
    <text evidence="4">The sequence shown here is derived from an EMBL/GenBank/DDBJ whole genome shotgun (WGS) entry which is preliminary data.</text>
</comment>
<sequence>MTESAETVATETVQLHVVDWTDPRAVALRAAMDDEIMPRYADRFTAPSAEDAAARDTAFAIDPATMVVTLIATVDGVPAAHAALRMLGTEYELKRLVTLAGFRGRGLSKALIRAVETEAAARGARRVILQTGDRQPEAVRLYEHLGYTPIPIYPPYESISFSLCYERMLP</sequence>
<dbReference type="Pfam" id="PF00583">
    <property type="entry name" value="Acetyltransf_1"/>
    <property type="match status" value="1"/>
</dbReference>
<name>A0A4R9BJ55_9MICO</name>